<evidence type="ECO:0000313" key="1">
    <source>
        <dbReference type="EMBL" id="MCI41931.1"/>
    </source>
</evidence>
<proteinExistence type="predicted"/>
<feature type="non-terminal residue" evidence="1">
    <location>
        <position position="30"/>
    </location>
</feature>
<keyword evidence="2" id="KW-1185">Reference proteome</keyword>
<organism evidence="1 2">
    <name type="scientific">Trifolium medium</name>
    <dbReference type="NCBI Taxonomy" id="97028"/>
    <lineage>
        <taxon>Eukaryota</taxon>
        <taxon>Viridiplantae</taxon>
        <taxon>Streptophyta</taxon>
        <taxon>Embryophyta</taxon>
        <taxon>Tracheophyta</taxon>
        <taxon>Spermatophyta</taxon>
        <taxon>Magnoliopsida</taxon>
        <taxon>eudicotyledons</taxon>
        <taxon>Gunneridae</taxon>
        <taxon>Pentapetalae</taxon>
        <taxon>rosids</taxon>
        <taxon>fabids</taxon>
        <taxon>Fabales</taxon>
        <taxon>Fabaceae</taxon>
        <taxon>Papilionoideae</taxon>
        <taxon>50 kb inversion clade</taxon>
        <taxon>NPAAA clade</taxon>
        <taxon>Hologalegina</taxon>
        <taxon>IRL clade</taxon>
        <taxon>Trifolieae</taxon>
        <taxon>Trifolium</taxon>
    </lineage>
</organism>
<accession>A0A392RZ79</accession>
<comment type="caution">
    <text evidence="1">The sequence shown here is derived from an EMBL/GenBank/DDBJ whole genome shotgun (WGS) entry which is preliminary data.</text>
</comment>
<dbReference type="Proteomes" id="UP000265520">
    <property type="component" value="Unassembled WGS sequence"/>
</dbReference>
<dbReference type="AlphaFoldDB" id="A0A392RZ79"/>
<reference evidence="1 2" key="1">
    <citation type="journal article" date="2018" name="Front. Plant Sci.">
        <title>Red Clover (Trifolium pratense) and Zigzag Clover (T. medium) - A Picture of Genomic Similarities and Differences.</title>
        <authorList>
            <person name="Dluhosova J."/>
            <person name="Istvanek J."/>
            <person name="Nedelnik J."/>
            <person name="Repkova J."/>
        </authorList>
    </citation>
    <scope>NUCLEOTIDE SEQUENCE [LARGE SCALE GENOMIC DNA]</scope>
    <source>
        <strain evidence="2">cv. 10/8</strain>
        <tissue evidence="1">Leaf</tissue>
    </source>
</reference>
<name>A0A392RZ79_9FABA</name>
<dbReference type="EMBL" id="LXQA010298021">
    <property type="protein sequence ID" value="MCI41931.1"/>
    <property type="molecule type" value="Genomic_DNA"/>
</dbReference>
<protein>
    <submittedName>
        <fullName evidence="1">Uncharacterized protein</fullName>
    </submittedName>
</protein>
<sequence>MQVQKEGHMARCAVPSDRPKILSVSCALRK</sequence>
<evidence type="ECO:0000313" key="2">
    <source>
        <dbReference type="Proteomes" id="UP000265520"/>
    </source>
</evidence>